<feature type="region of interest" description="Disordered" evidence="1">
    <location>
        <begin position="23"/>
        <end position="66"/>
    </location>
</feature>
<dbReference type="EMBL" id="CM007384">
    <property type="protein sequence ID" value="ONK71620.1"/>
    <property type="molecule type" value="Genomic_DNA"/>
</dbReference>
<evidence type="ECO:0000256" key="1">
    <source>
        <dbReference type="SAM" id="MobiDB-lite"/>
    </source>
</evidence>
<dbReference type="Proteomes" id="UP000243459">
    <property type="component" value="Chromosome 4"/>
</dbReference>
<gene>
    <name evidence="2" type="ORF">A4U43_C04F10560</name>
</gene>
<dbReference type="Gramene" id="ONK71620">
    <property type="protein sequence ID" value="ONK71620"/>
    <property type="gene ID" value="A4U43_C04F10560"/>
</dbReference>
<evidence type="ECO:0000313" key="2">
    <source>
        <dbReference type="EMBL" id="ONK71620.1"/>
    </source>
</evidence>
<dbReference type="AlphaFoldDB" id="A0A5P1F579"/>
<sequence>MLHSSLFLAARRRDSSLFLAARRRDSSRLPLSTPASTPRSVIPPSSSPPDVVIPPSSSSPDAVIPPASRCRADADAEISDELGVSKVLFRPYLISASASARQREVGGITASGGEEEGGITASGGEEEGGITDLGVDAGVDSGRREESRRRAARKREESQRRAARKREESRRRAARKREESGGDRGWRYVQQRKARPPEDHEEADIGPCHVVVGGGDTGGHAEGEHEADECLRMIRL</sequence>
<keyword evidence="3" id="KW-1185">Reference proteome</keyword>
<feature type="compositionally biased region" description="Basic and acidic residues" evidence="1">
    <location>
        <begin position="141"/>
        <end position="186"/>
    </location>
</feature>
<proteinExistence type="predicted"/>
<protein>
    <submittedName>
        <fullName evidence="2">Uncharacterized protein</fullName>
    </submittedName>
</protein>
<organism evidence="2 3">
    <name type="scientific">Asparagus officinalis</name>
    <name type="common">Garden asparagus</name>
    <dbReference type="NCBI Taxonomy" id="4686"/>
    <lineage>
        <taxon>Eukaryota</taxon>
        <taxon>Viridiplantae</taxon>
        <taxon>Streptophyta</taxon>
        <taxon>Embryophyta</taxon>
        <taxon>Tracheophyta</taxon>
        <taxon>Spermatophyta</taxon>
        <taxon>Magnoliopsida</taxon>
        <taxon>Liliopsida</taxon>
        <taxon>Asparagales</taxon>
        <taxon>Asparagaceae</taxon>
        <taxon>Asparagoideae</taxon>
        <taxon>Asparagus</taxon>
    </lineage>
</organism>
<feature type="compositionally biased region" description="Polar residues" evidence="1">
    <location>
        <begin position="29"/>
        <end position="39"/>
    </location>
</feature>
<feature type="region of interest" description="Disordered" evidence="1">
    <location>
        <begin position="99"/>
        <end position="225"/>
    </location>
</feature>
<evidence type="ECO:0000313" key="3">
    <source>
        <dbReference type="Proteomes" id="UP000243459"/>
    </source>
</evidence>
<accession>A0A5P1F579</accession>
<feature type="compositionally biased region" description="Low complexity" evidence="1">
    <location>
        <begin position="40"/>
        <end position="66"/>
    </location>
</feature>
<name>A0A5P1F579_ASPOF</name>
<reference evidence="3" key="1">
    <citation type="journal article" date="2017" name="Nat. Commun.">
        <title>The asparagus genome sheds light on the origin and evolution of a young Y chromosome.</title>
        <authorList>
            <person name="Harkess A."/>
            <person name="Zhou J."/>
            <person name="Xu C."/>
            <person name="Bowers J.E."/>
            <person name="Van der Hulst R."/>
            <person name="Ayyampalayam S."/>
            <person name="Mercati F."/>
            <person name="Riccardi P."/>
            <person name="McKain M.R."/>
            <person name="Kakrana A."/>
            <person name="Tang H."/>
            <person name="Ray J."/>
            <person name="Groenendijk J."/>
            <person name="Arikit S."/>
            <person name="Mathioni S.M."/>
            <person name="Nakano M."/>
            <person name="Shan H."/>
            <person name="Telgmann-Rauber A."/>
            <person name="Kanno A."/>
            <person name="Yue Z."/>
            <person name="Chen H."/>
            <person name="Li W."/>
            <person name="Chen Y."/>
            <person name="Xu X."/>
            <person name="Zhang Y."/>
            <person name="Luo S."/>
            <person name="Chen H."/>
            <person name="Gao J."/>
            <person name="Mao Z."/>
            <person name="Pires J.C."/>
            <person name="Luo M."/>
            <person name="Kudrna D."/>
            <person name="Wing R.A."/>
            <person name="Meyers B.C."/>
            <person name="Yi K."/>
            <person name="Kong H."/>
            <person name="Lavrijsen P."/>
            <person name="Sunseri F."/>
            <person name="Falavigna A."/>
            <person name="Ye Y."/>
            <person name="Leebens-Mack J.H."/>
            <person name="Chen G."/>
        </authorList>
    </citation>
    <scope>NUCLEOTIDE SEQUENCE [LARGE SCALE GENOMIC DNA]</scope>
    <source>
        <strain evidence="3">cv. DH0086</strain>
    </source>
</reference>